<reference evidence="3 4" key="1">
    <citation type="submission" date="2019-07" db="EMBL/GenBank/DDBJ databases">
        <authorList>
            <person name="Duangmal K."/>
            <person name="Teo W.F.A."/>
        </authorList>
    </citation>
    <scope>NUCLEOTIDE SEQUENCE [LARGE SCALE GENOMIC DNA]</scope>
    <source>
        <strain evidence="3 4">TBRC 6029</strain>
    </source>
</reference>
<dbReference type="AlphaFoldDB" id="A0A558ANB8"/>
<dbReference type="Gene3D" id="1.10.260.40">
    <property type="entry name" value="lambda repressor-like DNA-binding domains"/>
    <property type="match status" value="1"/>
</dbReference>
<gene>
    <name evidence="3" type="ORF">FNH05_32045</name>
</gene>
<organism evidence="3 4">
    <name type="scientific">Amycolatopsis rhizosphaerae</name>
    <dbReference type="NCBI Taxonomy" id="2053003"/>
    <lineage>
        <taxon>Bacteria</taxon>
        <taxon>Bacillati</taxon>
        <taxon>Actinomycetota</taxon>
        <taxon>Actinomycetes</taxon>
        <taxon>Pseudonocardiales</taxon>
        <taxon>Pseudonocardiaceae</taxon>
        <taxon>Amycolatopsis</taxon>
    </lineage>
</organism>
<dbReference type="PROSITE" id="PS50943">
    <property type="entry name" value="HTH_CROC1"/>
    <property type="match status" value="1"/>
</dbReference>
<feature type="region of interest" description="Disordered" evidence="1">
    <location>
        <begin position="85"/>
        <end position="127"/>
    </location>
</feature>
<dbReference type="InterPro" id="IPR001387">
    <property type="entry name" value="Cro/C1-type_HTH"/>
</dbReference>
<accession>A0A558ANB8</accession>
<dbReference type="Pfam" id="PF01381">
    <property type="entry name" value="HTH_3"/>
    <property type="match status" value="1"/>
</dbReference>
<dbReference type="EMBL" id="VJWX01000517">
    <property type="protein sequence ID" value="TVT25757.1"/>
    <property type="molecule type" value="Genomic_DNA"/>
</dbReference>
<sequence>MYGRGRRCRFCRTALDGVTSTSVCGACARAAGFRRPIPDRFYEDPEVRAALARYDFGAVFTAVREQTGLSQLQLADLLGLSQSRISAVERGEPPPDARQAGRPPRNCPRRTRIAAGLSRGHTFRGRQ</sequence>
<dbReference type="OrthoDB" id="3213425at2"/>
<feature type="domain" description="HTH cro/C1-type" evidence="2">
    <location>
        <begin position="64"/>
        <end position="92"/>
    </location>
</feature>
<evidence type="ECO:0000313" key="4">
    <source>
        <dbReference type="Proteomes" id="UP000320011"/>
    </source>
</evidence>
<dbReference type="CDD" id="cd00093">
    <property type="entry name" value="HTH_XRE"/>
    <property type="match status" value="1"/>
</dbReference>
<evidence type="ECO:0000313" key="3">
    <source>
        <dbReference type="EMBL" id="TVT25757.1"/>
    </source>
</evidence>
<reference evidence="3 4" key="2">
    <citation type="submission" date="2019-08" db="EMBL/GenBank/DDBJ databases">
        <title>Amycolatopsis acidicola sp. nov., isolated from peat swamp forest soil.</title>
        <authorList>
            <person name="Srisuk N."/>
        </authorList>
    </citation>
    <scope>NUCLEOTIDE SEQUENCE [LARGE SCALE GENOMIC DNA]</scope>
    <source>
        <strain evidence="3 4">TBRC 6029</strain>
    </source>
</reference>
<dbReference type="InterPro" id="IPR010982">
    <property type="entry name" value="Lambda_DNA-bd_dom_sf"/>
</dbReference>
<comment type="caution">
    <text evidence="3">The sequence shown here is derived from an EMBL/GenBank/DDBJ whole genome shotgun (WGS) entry which is preliminary data.</text>
</comment>
<keyword evidence="4" id="KW-1185">Reference proteome</keyword>
<protein>
    <submittedName>
        <fullName evidence="3">Helix-turn-helix transcriptional regulator</fullName>
    </submittedName>
</protein>
<dbReference type="RefSeq" id="WP_144592588.1">
    <property type="nucleotide sequence ID" value="NZ_VJWX01000517.1"/>
</dbReference>
<name>A0A558ANB8_9PSEU</name>
<evidence type="ECO:0000256" key="1">
    <source>
        <dbReference type="SAM" id="MobiDB-lite"/>
    </source>
</evidence>
<dbReference type="GO" id="GO:0003677">
    <property type="term" value="F:DNA binding"/>
    <property type="evidence" value="ECO:0007669"/>
    <property type="project" value="InterPro"/>
</dbReference>
<proteinExistence type="predicted"/>
<dbReference type="SUPFAM" id="SSF47413">
    <property type="entry name" value="lambda repressor-like DNA-binding domains"/>
    <property type="match status" value="1"/>
</dbReference>
<evidence type="ECO:0000259" key="2">
    <source>
        <dbReference type="PROSITE" id="PS50943"/>
    </source>
</evidence>
<dbReference type="Proteomes" id="UP000320011">
    <property type="component" value="Unassembled WGS sequence"/>
</dbReference>